<dbReference type="AlphaFoldDB" id="W9CKQ7"/>
<comment type="caution">
    <text evidence="2">The sequence shown here is derived from an EMBL/GenBank/DDBJ whole genome shotgun (WGS) entry which is preliminary data.</text>
</comment>
<evidence type="ECO:0000313" key="3">
    <source>
        <dbReference type="Proteomes" id="UP000019487"/>
    </source>
</evidence>
<dbReference type="OrthoDB" id="66095at2759"/>
<organism evidence="2 3">
    <name type="scientific">Sclerotinia borealis (strain F-4128)</name>
    <dbReference type="NCBI Taxonomy" id="1432307"/>
    <lineage>
        <taxon>Eukaryota</taxon>
        <taxon>Fungi</taxon>
        <taxon>Dikarya</taxon>
        <taxon>Ascomycota</taxon>
        <taxon>Pezizomycotina</taxon>
        <taxon>Leotiomycetes</taxon>
        <taxon>Helotiales</taxon>
        <taxon>Sclerotiniaceae</taxon>
        <taxon>Sclerotinia</taxon>
    </lineage>
</organism>
<accession>W9CKQ7</accession>
<dbReference type="STRING" id="1432307.W9CKQ7"/>
<evidence type="ECO:0000313" key="2">
    <source>
        <dbReference type="EMBL" id="ESZ96588.1"/>
    </source>
</evidence>
<keyword evidence="3" id="KW-1185">Reference proteome</keyword>
<gene>
    <name evidence="2" type="ORF">SBOR_3090</name>
</gene>
<sequence length="381" mass="43483">MSNVPKNMLQFGRHFYNTISNIMSGTEQSKEPEVQLPFNMQYHDSDRYQPSLEDVLTVKNILYTLRPDSPLPLELIDTILDLSEYWPHTTTAFPLSSHQEPTINREIIVRAGGAGEDRLILRSLPIGCIKGNNDQAFQMPSENQTQYFTQERKPWPKDREIPQNATEEVLKKWAETSQIRGGFPCKKIVFRIKSHDQGWGGVRADKGTYRGSYTWFDVGLERTYAAREAKPFYNDPEFRLPNTGEQASGSMNEIICALQTIIPDVQNNPNYNPENTTNPRAQNPLMFKHGLNPDNTYLQKNKTATSASQEHTIVWRFNDDIHPESPEADDLEAQGRGRESANGDFVRNLKTGDVVTVWAKARYPGWANTVEEVSIDVYWAI</sequence>
<name>W9CKQ7_SCLBF</name>
<dbReference type="HOGENOM" id="CLU_041809_0_0_1"/>
<dbReference type="EMBL" id="AYSA01000134">
    <property type="protein sequence ID" value="ESZ96588.1"/>
    <property type="molecule type" value="Genomic_DNA"/>
</dbReference>
<feature type="region of interest" description="Disordered" evidence="1">
    <location>
        <begin position="320"/>
        <end position="344"/>
    </location>
</feature>
<proteinExistence type="predicted"/>
<reference evidence="2 3" key="1">
    <citation type="journal article" date="2014" name="Genome Announc.">
        <title>Draft genome sequence of Sclerotinia borealis, a psychrophilic plant pathogenic fungus.</title>
        <authorList>
            <person name="Mardanov A.V."/>
            <person name="Beletsky A.V."/>
            <person name="Kadnikov V.V."/>
            <person name="Ignatov A.N."/>
            <person name="Ravin N.V."/>
        </authorList>
    </citation>
    <scope>NUCLEOTIDE SEQUENCE [LARGE SCALE GENOMIC DNA]</scope>
    <source>
        <strain evidence="3">F-4157</strain>
    </source>
</reference>
<protein>
    <submittedName>
        <fullName evidence="2">Uncharacterized protein</fullName>
    </submittedName>
</protein>
<dbReference type="Proteomes" id="UP000019487">
    <property type="component" value="Unassembled WGS sequence"/>
</dbReference>
<evidence type="ECO:0000256" key="1">
    <source>
        <dbReference type="SAM" id="MobiDB-lite"/>
    </source>
</evidence>